<dbReference type="InterPro" id="IPR004369">
    <property type="entry name" value="Prolyl-tRNA_editing_YbaK/EbsC"/>
</dbReference>
<evidence type="ECO:0000256" key="3">
    <source>
        <dbReference type="ARBA" id="ARBA00023239"/>
    </source>
</evidence>
<proteinExistence type="inferred from homology"/>
<feature type="domain" description="YbaK/aminoacyl-tRNA synthetase-associated" evidence="5">
    <location>
        <begin position="63"/>
        <end position="175"/>
    </location>
</feature>
<evidence type="ECO:0000313" key="7">
    <source>
        <dbReference type="Proteomes" id="UP000053586"/>
    </source>
</evidence>
<evidence type="ECO:0000259" key="5">
    <source>
        <dbReference type="Pfam" id="PF04073"/>
    </source>
</evidence>
<sequence length="188" mass="20415">MSYNTYLLLLAQHNVGSIDTMYVCIKVQASNDMTPAIDILIEQKVVFQLHRYSHDTQAGAYGEEAAKKLGIAYEKVYKTLVIAGSQGQMAVAIVPVSHKLSMKKMAKALAWKKVALADKEQVSRSSGYVIGGVSPLGQKKSLRTIIDKSSVAFPTIFISAGKRGLEIELSSQDLAFLTKAKFADISGD</sequence>
<dbReference type="EC" id="4.2.-.-" evidence="4"/>
<dbReference type="AlphaFoldDB" id="H5TC46"/>
<keyword evidence="7" id="KW-1185">Reference proteome</keyword>
<dbReference type="GO" id="GO:0002161">
    <property type="term" value="F:aminoacyl-tRNA deacylase activity"/>
    <property type="evidence" value="ECO:0007669"/>
    <property type="project" value="InterPro"/>
</dbReference>
<dbReference type="SUPFAM" id="SSF55826">
    <property type="entry name" value="YbaK/ProRS associated domain"/>
    <property type="match status" value="1"/>
</dbReference>
<dbReference type="InterPro" id="IPR007214">
    <property type="entry name" value="YbaK/aa-tRNA-synth-assoc-dom"/>
</dbReference>
<evidence type="ECO:0000256" key="2">
    <source>
        <dbReference type="ARBA" id="ARBA00022917"/>
    </source>
</evidence>
<keyword evidence="3 4" id="KW-0456">Lyase</keyword>
<evidence type="ECO:0000256" key="4">
    <source>
        <dbReference type="PIRNR" id="PIRNR006181"/>
    </source>
</evidence>
<protein>
    <recommendedName>
        <fullName evidence="4">Cys-tRNA(Pro)/Cys-tRNA(Cys) deacylase</fullName>
        <ecNumber evidence="4">4.2.-.-</ecNumber>
    </recommendedName>
</protein>
<dbReference type="Pfam" id="PF04073">
    <property type="entry name" value="tRNA_edit"/>
    <property type="match status" value="1"/>
</dbReference>
<comment type="caution">
    <text evidence="6">The sequence shown here is derived from an EMBL/GenBank/DDBJ whole genome shotgun (WGS) entry which is preliminary data.</text>
</comment>
<name>H5TC46_9ALTE</name>
<dbReference type="EMBL" id="BAET01000018">
    <property type="protein sequence ID" value="GAB55873.1"/>
    <property type="molecule type" value="Genomic_DNA"/>
</dbReference>
<dbReference type="Gene3D" id="3.90.960.10">
    <property type="entry name" value="YbaK/aminoacyl-tRNA synthetase-associated domain"/>
    <property type="match status" value="1"/>
</dbReference>
<keyword evidence="2 4" id="KW-0648">Protein biosynthesis</keyword>
<dbReference type="STRING" id="56804.BAE46_07450"/>
<dbReference type="GO" id="GO:0016829">
    <property type="term" value="F:lyase activity"/>
    <property type="evidence" value="ECO:0007669"/>
    <property type="project" value="UniProtKB-KW"/>
</dbReference>
<evidence type="ECO:0000256" key="1">
    <source>
        <dbReference type="ARBA" id="ARBA00009798"/>
    </source>
</evidence>
<reference evidence="6 7" key="2">
    <citation type="journal article" date="2017" name="Antonie Van Leeuwenhoek">
        <title>Rhizobium rhizosphaerae sp. nov., a novel species isolated from rice rhizosphere.</title>
        <authorList>
            <person name="Zhao J.J."/>
            <person name="Zhang J."/>
            <person name="Zhang R.J."/>
            <person name="Zhang C.W."/>
            <person name="Yin H.Q."/>
            <person name="Zhang X.X."/>
        </authorList>
    </citation>
    <scope>NUCLEOTIDE SEQUENCE [LARGE SCALE GENOMIC DNA]</scope>
    <source>
        <strain evidence="6 7">ACAM 611</strain>
    </source>
</reference>
<dbReference type="PIRSF" id="PIRSF006181">
    <property type="entry name" value="EbsC_YbaK"/>
    <property type="match status" value="1"/>
</dbReference>
<accession>H5TC46</accession>
<evidence type="ECO:0000313" key="6">
    <source>
        <dbReference type="EMBL" id="GAB55873.1"/>
    </source>
</evidence>
<dbReference type="NCBIfam" id="TIGR00011">
    <property type="entry name" value="YbaK_EbsC"/>
    <property type="match status" value="1"/>
</dbReference>
<dbReference type="Proteomes" id="UP000053586">
    <property type="component" value="Unassembled WGS sequence"/>
</dbReference>
<dbReference type="CDD" id="cd00002">
    <property type="entry name" value="YbaK_deacylase"/>
    <property type="match status" value="1"/>
</dbReference>
<organism evidence="6 7">
    <name type="scientific">Glaciecola punicea ACAM 611</name>
    <dbReference type="NCBI Taxonomy" id="1121923"/>
    <lineage>
        <taxon>Bacteria</taxon>
        <taxon>Pseudomonadati</taxon>
        <taxon>Pseudomonadota</taxon>
        <taxon>Gammaproteobacteria</taxon>
        <taxon>Alteromonadales</taxon>
        <taxon>Alteromonadaceae</taxon>
        <taxon>Glaciecola</taxon>
    </lineage>
</organism>
<reference evidence="6 7" key="1">
    <citation type="journal article" date="2012" name="J. Bacteriol.">
        <title>Genome sequence of proteorhodopsin-containing sea ice bacterium Glaciecola punicea ACAM 611T.</title>
        <authorList>
            <person name="Qin Q.-L."/>
            <person name="Xie B.-B."/>
            <person name="Shu Y.-L."/>
            <person name="Rong J.-C."/>
            <person name="Zhao D.-L."/>
            <person name="Zhang X.-Y."/>
            <person name="Chen X.-L."/>
            <person name="Zhou B.-C."/>
            <person name="Zhanga Y.-Z."/>
        </authorList>
    </citation>
    <scope>NUCLEOTIDE SEQUENCE [LARGE SCALE GENOMIC DNA]</scope>
    <source>
        <strain evidence="6 7">ACAM 611</strain>
    </source>
</reference>
<gene>
    <name evidence="6" type="primary">ybaK</name>
    <name evidence="6" type="ORF">GPUN_1757</name>
</gene>
<dbReference type="PANTHER" id="PTHR30411">
    <property type="entry name" value="CYTOPLASMIC PROTEIN"/>
    <property type="match status" value="1"/>
</dbReference>
<dbReference type="GO" id="GO:0006412">
    <property type="term" value="P:translation"/>
    <property type="evidence" value="ECO:0007669"/>
    <property type="project" value="UniProtKB-KW"/>
</dbReference>
<dbReference type="PANTHER" id="PTHR30411:SF0">
    <property type="entry name" value="CYS-TRNA(PRO)_CYS-TRNA(CYS) DEACYLASE YBAK"/>
    <property type="match status" value="1"/>
</dbReference>
<comment type="similarity">
    <text evidence="1 4">Belongs to the prolyl-tRNA editing family. YbaK/EbsC subfamily.</text>
</comment>
<dbReference type="eggNOG" id="COG2606">
    <property type="taxonomic scope" value="Bacteria"/>
</dbReference>
<dbReference type="InterPro" id="IPR036754">
    <property type="entry name" value="YbaK/aa-tRNA-synt-asso_dom_sf"/>
</dbReference>